<protein>
    <submittedName>
        <fullName evidence="4">HMG box</fullName>
    </submittedName>
</protein>
<gene>
    <name evidence="4" type="ORF">DICVIV_01017</name>
</gene>
<dbReference type="InterPro" id="IPR009071">
    <property type="entry name" value="HMG_box_dom"/>
</dbReference>
<reference evidence="4 5" key="1">
    <citation type="submission" date="2013-11" db="EMBL/GenBank/DDBJ databases">
        <title>Draft genome of the bovine lungworm Dictyocaulus viviparus.</title>
        <authorList>
            <person name="Mitreva M."/>
        </authorList>
    </citation>
    <scope>NUCLEOTIDE SEQUENCE [LARGE SCALE GENOMIC DNA]</scope>
    <source>
        <strain evidence="4 5">HannoverDv2000</strain>
    </source>
</reference>
<evidence type="ECO:0000259" key="3">
    <source>
        <dbReference type="PROSITE" id="PS50118"/>
    </source>
</evidence>
<accession>A0A0D8Y7W7</accession>
<dbReference type="InterPro" id="IPR050342">
    <property type="entry name" value="HMGB"/>
</dbReference>
<evidence type="ECO:0000256" key="1">
    <source>
        <dbReference type="ARBA" id="ARBA00023125"/>
    </source>
</evidence>
<sequence length="213" mass="25039">MIVSRQLLYSVEIFEIIVLLREKQHKYPVTGMTMGPCAFFIKEQFAKNRPKNLLEGKRAMREAAVAWKSLDEAAKKKYEDLSKRYRDEKINEFEALSDEEKKELIESSLETKAERARRKIRKERREMWDKTGHPEKPLTSYNLFVQEKFSELKDRGETVTPVVKTMSHLSAEWKAMNDCAKEPYVSKAAKLLDEYKSKLDAWKVKARSQKVDK</sequence>
<feature type="domain" description="HMG box" evidence="3">
    <location>
        <begin position="134"/>
        <end position="203"/>
    </location>
</feature>
<dbReference type="GO" id="GO:0006357">
    <property type="term" value="P:regulation of transcription by RNA polymerase II"/>
    <property type="evidence" value="ECO:0007669"/>
    <property type="project" value="TreeGrafter"/>
</dbReference>
<keyword evidence="5" id="KW-1185">Reference proteome</keyword>
<dbReference type="AlphaFoldDB" id="A0A0D8Y7W7"/>
<dbReference type="SMART" id="SM00398">
    <property type="entry name" value="HMG"/>
    <property type="match status" value="2"/>
</dbReference>
<name>A0A0D8Y7W7_DICVI</name>
<feature type="DNA-binding region" description="HMG box" evidence="2">
    <location>
        <begin position="134"/>
        <end position="203"/>
    </location>
</feature>
<dbReference type="CDD" id="cd00084">
    <property type="entry name" value="HMG-box_SF"/>
    <property type="match status" value="2"/>
</dbReference>
<dbReference type="STRING" id="29172.A0A0D8Y7W7"/>
<dbReference type="Proteomes" id="UP000053766">
    <property type="component" value="Unassembled WGS sequence"/>
</dbReference>
<dbReference type="EMBL" id="KN716159">
    <property type="protein sequence ID" value="KJH52810.1"/>
    <property type="molecule type" value="Genomic_DNA"/>
</dbReference>
<dbReference type="InterPro" id="IPR036910">
    <property type="entry name" value="HMG_box_dom_sf"/>
</dbReference>
<dbReference type="SUPFAM" id="SSF47095">
    <property type="entry name" value="HMG-box"/>
    <property type="match status" value="2"/>
</dbReference>
<dbReference type="Pfam" id="PF00505">
    <property type="entry name" value="HMG_box"/>
    <property type="match status" value="1"/>
</dbReference>
<dbReference type="PANTHER" id="PTHR48112:SF22">
    <property type="entry name" value="MITOCHONDRIAL TRANSCRIPTION FACTOR A, ISOFORM B"/>
    <property type="match status" value="1"/>
</dbReference>
<dbReference type="OrthoDB" id="1919336at2759"/>
<keyword evidence="2" id="KW-0539">Nucleus</keyword>
<evidence type="ECO:0000256" key="2">
    <source>
        <dbReference type="PROSITE-ProRule" id="PRU00267"/>
    </source>
</evidence>
<evidence type="ECO:0000313" key="4">
    <source>
        <dbReference type="EMBL" id="KJH52810.1"/>
    </source>
</evidence>
<dbReference type="Gene3D" id="1.10.30.10">
    <property type="entry name" value="High mobility group box domain"/>
    <property type="match status" value="2"/>
</dbReference>
<dbReference type="PANTHER" id="PTHR48112">
    <property type="entry name" value="HIGH MOBILITY GROUP PROTEIN DSP1"/>
    <property type="match status" value="1"/>
</dbReference>
<keyword evidence="1 2" id="KW-0238">DNA-binding</keyword>
<proteinExistence type="predicted"/>
<reference evidence="5" key="2">
    <citation type="journal article" date="2016" name="Sci. Rep.">
        <title>Dictyocaulus viviparus genome, variome and transcriptome elucidate lungworm biology and support future intervention.</title>
        <authorList>
            <person name="McNulty S.N."/>
            <person name="Strube C."/>
            <person name="Rosa B.A."/>
            <person name="Martin J.C."/>
            <person name="Tyagi R."/>
            <person name="Choi Y.J."/>
            <person name="Wang Q."/>
            <person name="Hallsworth Pepin K."/>
            <person name="Zhang X."/>
            <person name="Ozersky P."/>
            <person name="Wilson R.K."/>
            <person name="Sternberg P.W."/>
            <person name="Gasser R.B."/>
            <person name="Mitreva M."/>
        </authorList>
    </citation>
    <scope>NUCLEOTIDE SEQUENCE [LARGE SCALE GENOMIC DNA]</scope>
    <source>
        <strain evidence="5">HannoverDv2000</strain>
    </source>
</reference>
<dbReference type="GO" id="GO:0005634">
    <property type="term" value="C:nucleus"/>
    <property type="evidence" value="ECO:0007669"/>
    <property type="project" value="UniProtKB-UniRule"/>
</dbReference>
<evidence type="ECO:0000313" key="5">
    <source>
        <dbReference type="Proteomes" id="UP000053766"/>
    </source>
</evidence>
<dbReference type="GO" id="GO:0003677">
    <property type="term" value="F:DNA binding"/>
    <property type="evidence" value="ECO:0007669"/>
    <property type="project" value="UniProtKB-UniRule"/>
</dbReference>
<dbReference type="PROSITE" id="PS50118">
    <property type="entry name" value="HMG_BOX_2"/>
    <property type="match status" value="1"/>
</dbReference>
<organism evidence="4 5">
    <name type="scientific">Dictyocaulus viviparus</name>
    <name type="common">Bovine lungworm</name>
    <dbReference type="NCBI Taxonomy" id="29172"/>
    <lineage>
        <taxon>Eukaryota</taxon>
        <taxon>Metazoa</taxon>
        <taxon>Ecdysozoa</taxon>
        <taxon>Nematoda</taxon>
        <taxon>Chromadorea</taxon>
        <taxon>Rhabditida</taxon>
        <taxon>Rhabditina</taxon>
        <taxon>Rhabditomorpha</taxon>
        <taxon>Strongyloidea</taxon>
        <taxon>Metastrongylidae</taxon>
        <taxon>Dictyocaulus</taxon>
    </lineage>
</organism>